<comment type="caution">
    <text evidence="2">The sequence shown here is derived from an EMBL/GenBank/DDBJ whole genome shotgun (WGS) entry which is preliminary data.</text>
</comment>
<evidence type="ECO:0000256" key="1">
    <source>
        <dbReference type="SAM" id="MobiDB-lite"/>
    </source>
</evidence>
<evidence type="ECO:0000313" key="3">
    <source>
        <dbReference type="Proteomes" id="UP000265515"/>
    </source>
</evidence>
<dbReference type="EMBL" id="BFEA01000009">
    <property type="protein sequence ID" value="GBG60120.1"/>
    <property type="molecule type" value="Genomic_DNA"/>
</dbReference>
<sequence>MTTPSKYPVGAEAVAPSEIGSSPDSRWQQGGGYVLPWIMDGVNLDRDRGRPDKDEEDGDPEPEVWGARPVGTVGNREIWRQIEDFRKDDISRPREVLIIFRDRAATLPPFDHVTPPPSHAAAEGSLVVDQDGEDDWMDPEDIAGAPTRRWSKVYFTNGGGSDGHAPRTSIITDDVAGGAQGRNWSLINRWWDSWRGGGDVDDGSVPLEDDATQVEEGAGIHAGHNGMSDASRQGSSPRGARVDMSLAMIVRPPLVRDGETRWHADSGRPVSFFPSGYSGEMPRWDGGESGECTPTTLHPEQLERLGTEDPFPCTGGLASPPTWAPVSPRWTGSSHSDICERESLDSQAAVFSGGVASSQMQPPQRPLSPALYQGPALATSLPPTGGRGTGRGSSSSHRGGRFGGWSSCRRVTNRPRRDYSRGQGLFARGPSEEGVPAVGASEARRRILGLDKIGMRRTERVEAYPAQSAI</sequence>
<accession>A0A388JQQ5</accession>
<name>A0A388JQQ5_CHABU</name>
<feature type="region of interest" description="Disordered" evidence="1">
    <location>
        <begin position="353"/>
        <end position="442"/>
    </location>
</feature>
<feature type="region of interest" description="Disordered" evidence="1">
    <location>
        <begin position="1"/>
        <end position="69"/>
    </location>
</feature>
<gene>
    <name evidence="2" type="ORF">CBR_g3364</name>
</gene>
<dbReference type="AlphaFoldDB" id="A0A388JQQ5"/>
<dbReference type="Gramene" id="GBG60120">
    <property type="protein sequence ID" value="GBG60120"/>
    <property type="gene ID" value="CBR_g3364"/>
</dbReference>
<feature type="region of interest" description="Disordered" evidence="1">
    <location>
        <begin position="220"/>
        <end position="239"/>
    </location>
</feature>
<feature type="compositionally biased region" description="Polar residues" evidence="1">
    <location>
        <begin position="19"/>
        <end position="28"/>
    </location>
</feature>
<protein>
    <submittedName>
        <fullName evidence="2">Uncharacterized protein</fullName>
    </submittedName>
</protein>
<reference evidence="2 3" key="1">
    <citation type="journal article" date="2018" name="Cell">
        <title>The Chara Genome: Secondary Complexity and Implications for Plant Terrestrialization.</title>
        <authorList>
            <person name="Nishiyama T."/>
            <person name="Sakayama H."/>
            <person name="Vries J.D."/>
            <person name="Buschmann H."/>
            <person name="Saint-Marcoux D."/>
            <person name="Ullrich K.K."/>
            <person name="Haas F.B."/>
            <person name="Vanderstraeten L."/>
            <person name="Becker D."/>
            <person name="Lang D."/>
            <person name="Vosolsobe S."/>
            <person name="Rombauts S."/>
            <person name="Wilhelmsson P.K.I."/>
            <person name="Janitza P."/>
            <person name="Kern R."/>
            <person name="Heyl A."/>
            <person name="Rumpler F."/>
            <person name="Villalobos L.I.A.C."/>
            <person name="Clay J.M."/>
            <person name="Skokan R."/>
            <person name="Toyoda A."/>
            <person name="Suzuki Y."/>
            <person name="Kagoshima H."/>
            <person name="Schijlen E."/>
            <person name="Tajeshwar N."/>
            <person name="Catarino B."/>
            <person name="Hetherington A.J."/>
            <person name="Saltykova A."/>
            <person name="Bonnot C."/>
            <person name="Breuninger H."/>
            <person name="Symeonidi A."/>
            <person name="Radhakrishnan G.V."/>
            <person name="Van Nieuwerburgh F."/>
            <person name="Deforce D."/>
            <person name="Chang C."/>
            <person name="Karol K.G."/>
            <person name="Hedrich R."/>
            <person name="Ulvskov P."/>
            <person name="Glockner G."/>
            <person name="Delwiche C.F."/>
            <person name="Petrasek J."/>
            <person name="Van de Peer Y."/>
            <person name="Friml J."/>
            <person name="Beilby M."/>
            <person name="Dolan L."/>
            <person name="Kohara Y."/>
            <person name="Sugano S."/>
            <person name="Fujiyama A."/>
            <person name="Delaux P.-M."/>
            <person name="Quint M."/>
            <person name="TheiBen G."/>
            <person name="Hagemann M."/>
            <person name="Harholt J."/>
            <person name="Dunand C."/>
            <person name="Zachgo S."/>
            <person name="Langdale J."/>
            <person name="Maumus F."/>
            <person name="Straeten D.V.D."/>
            <person name="Gould S.B."/>
            <person name="Rensing S.A."/>
        </authorList>
    </citation>
    <scope>NUCLEOTIDE SEQUENCE [LARGE SCALE GENOMIC DNA]</scope>
    <source>
        <strain evidence="2 3">S276</strain>
    </source>
</reference>
<dbReference type="Proteomes" id="UP000265515">
    <property type="component" value="Unassembled WGS sequence"/>
</dbReference>
<feature type="compositionally biased region" description="Basic and acidic residues" evidence="1">
    <location>
        <begin position="43"/>
        <end position="53"/>
    </location>
</feature>
<keyword evidence="3" id="KW-1185">Reference proteome</keyword>
<proteinExistence type="predicted"/>
<organism evidence="2 3">
    <name type="scientific">Chara braunii</name>
    <name type="common">Braun's stonewort</name>
    <dbReference type="NCBI Taxonomy" id="69332"/>
    <lineage>
        <taxon>Eukaryota</taxon>
        <taxon>Viridiplantae</taxon>
        <taxon>Streptophyta</taxon>
        <taxon>Charophyceae</taxon>
        <taxon>Charales</taxon>
        <taxon>Characeae</taxon>
        <taxon>Chara</taxon>
    </lineage>
</organism>
<evidence type="ECO:0000313" key="2">
    <source>
        <dbReference type="EMBL" id="GBG60120.1"/>
    </source>
</evidence>